<evidence type="ECO:0000256" key="1">
    <source>
        <dbReference type="SAM" id="Phobius"/>
    </source>
</evidence>
<keyword evidence="3" id="KW-1185">Reference proteome</keyword>
<proteinExistence type="predicted"/>
<organism evidence="2 3">
    <name type="scientific">Armillaria ostoyae</name>
    <name type="common">Armillaria root rot fungus</name>
    <dbReference type="NCBI Taxonomy" id="47428"/>
    <lineage>
        <taxon>Eukaryota</taxon>
        <taxon>Fungi</taxon>
        <taxon>Dikarya</taxon>
        <taxon>Basidiomycota</taxon>
        <taxon>Agaricomycotina</taxon>
        <taxon>Agaricomycetes</taxon>
        <taxon>Agaricomycetidae</taxon>
        <taxon>Agaricales</taxon>
        <taxon>Marasmiineae</taxon>
        <taxon>Physalacriaceae</taxon>
        <taxon>Armillaria</taxon>
    </lineage>
</organism>
<accession>A0A284S7T3</accession>
<dbReference type="Proteomes" id="UP000219338">
    <property type="component" value="Unassembled WGS sequence"/>
</dbReference>
<name>A0A284S7T3_ARMOS</name>
<protein>
    <submittedName>
        <fullName evidence="2">Uncharacterized protein</fullName>
    </submittedName>
</protein>
<feature type="transmembrane region" description="Helical" evidence="1">
    <location>
        <begin position="25"/>
        <end position="43"/>
    </location>
</feature>
<dbReference type="OrthoDB" id="10411343at2759"/>
<dbReference type="AlphaFoldDB" id="A0A284S7T3"/>
<evidence type="ECO:0000313" key="3">
    <source>
        <dbReference type="Proteomes" id="UP000219338"/>
    </source>
</evidence>
<sequence length="74" mass="8118">MGFYMPVALSSPDPERGVMDRKIKAVVFVVAFSTLCLLIPGIFPTIEIAGGLKGKTIFTEVYFCMSRINTSILD</sequence>
<dbReference type="EMBL" id="FUEG01000040">
    <property type="protein sequence ID" value="SJL17075.1"/>
    <property type="molecule type" value="Genomic_DNA"/>
</dbReference>
<keyword evidence="1" id="KW-0812">Transmembrane</keyword>
<dbReference type="STRING" id="47428.A0A284S7T3"/>
<gene>
    <name evidence="2" type="ORF">ARMOST_20617</name>
</gene>
<evidence type="ECO:0000313" key="2">
    <source>
        <dbReference type="EMBL" id="SJL17075.1"/>
    </source>
</evidence>
<keyword evidence="1" id="KW-1133">Transmembrane helix</keyword>
<reference evidence="3" key="1">
    <citation type="journal article" date="2017" name="Nat. Ecol. Evol.">
        <title>Genome expansion and lineage-specific genetic innovations in the forest pathogenic fungi Armillaria.</title>
        <authorList>
            <person name="Sipos G."/>
            <person name="Prasanna A.N."/>
            <person name="Walter M.C."/>
            <person name="O'Connor E."/>
            <person name="Balint B."/>
            <person name="Krizsan K."/>
            <person name="Kiss B."/>
            <person name="Hess J."/>
            <person name="Varga T."/>
            <person name="Slot J."/>
            <person name="Riley R."/>
            <person name="Boka B."/>
            <person name="Rigling D."/>
            <person name="Barry K."/>
            <person name="Lee J."/>
            <person name="Mihaltcheva S."/>
            <person name="LaButti K."/>
            <person name="Lipzen A."/>
            <person name="Waldron R."/>
            <person name="Moloney N.M."/>
            <person name="Sperisen C."/>
            <person name="Kredics L."/>
            <person name="Vagvoelgyi C."/>
            <person name="Patrignani A."/>
            <person name="Fitzpatrick D."/>
            <person name="Nagy I."/>
            <person name="Doyle S."/>
            <person name="Anderson J.B."/>
            <person name="Grigoriev I.V."/>
            <person name="Gueldener U."/>
            <person name="Muensterkoetter M."/>
            <person name="Nagy L.G."/>
        </authorList>
    </citation>
    <scope>NUCLEOTIDE SEQUENCE [LARGE SCALE GENOMIC DNA]</scope>
    <source>
        <strain evidence="3">C18/9</strain>
    </source>
</reference>
<keyword evidence="1" id="KW-0472">Membrane</keyword>